<evidence type="ECO:0000256" key="1">
    <source>
        <dbReference type="SAM" id="Phobius"/>
    </source>
</evidence>
<protein>
    <submittedName>
        <fullName evidence="2">Uncharacterized protein</fullName>
    </submittedName>
</protein>
<organism evidence="2 3">
    <name type="scientific">Caulobacter ginsengisoli</name>
    <dbReference type="NCBI Taxonomy" id="400775"/>
    <lineage>
        <taxon>Bacteria</taxon>
        <taxon>Pseudomonadati</taxon>
        <taxon>Pseudomonadota</taxon>
        <taxon>Alphaproteobacteria</taxon>
        <taxon>Caulobacterales</taxon>
        <taxon>Caulobacteraceae</taxon>
        <taxon>Caulobacter</taxon>
    </lineage>
</organism>
<keyword evidence="1" id="KW-0812">Transmembrane</keyword>
<gene>
    <name evidence="2" type="ORF">QO010_001787</name>
</gene>
<feature type="transmembrane region" description="Helical" evidence="1">
    <location>
        <begin position="6"/>
        <end position="27"/>
    </location>
</feature>
<keyword evidence="1" id="KW-0472">Membrane</keyword>
<reference evidence="2 3" key="1">
    <citation type="submission" date="2023-07" db="EMBL/GenBank/DDBJ databases">
        <title>Genomic Encyclopedia of Type Strains, Phase IV (KMG-IV): sequencing the most valuable type-strain genomes for metagenomic binning, comparative biology and taxonomic classification.</title>
        <authorList>
            <person name="Goeker M."/>
        </authorList>
    </citation>
    <scope>NUCLEOTIDE SEQUENCE [LARGE SCALE GENOMIC DNA]</scope>
    <source>
        <strain evidence="2 3">DSM 18695</strain>
    </source>
</reference>
<comment type="caution">
    <text evidence="2">The sequence shown here is derived from an EMBL/GenBank/DDBJ whole genome shotgun (WGS) entry which is preliminary data.</text>
</comment>
<dbReference type="EMBL" id="JAUSVS010000002">
    <property type="protein sequence ID" value="MDQ0464016.1"/>
    <property type="molecule type" value="Genomic_DNA"/>
</dbReference>
<feature type="transmembrane region" description="Helical" evidence="1">
    <location>
        <begin position="88"/>
        <end position="106"/>
    </location>
</feature>
<name>A0ABU0IPT0_9CAUL</name>
<keyword evidence="3" id="KW-1185">Reference proteome</keyword>
<accession>A0ABU0IPT0</accession>
<sequence>MEHIFFAFWWLIFPISGFIFGGFGMWLNYRRHRDHMDLLKSYADKGKEPPPEVLKAAAGGDPMNDPYDYGGYGYYGRRRWRRGAYWEWRRVFLFGALAAGFGYAGWVDNFFSPGSTHAFQLVSVIMAVMFAGSLMFAILASTWRNDSK</sequence>
<dbReference type="Proteomes" id="UP001228905">
    <property type="component" value="Unassembled WGS sequence"/>
</dbReference>
<keyword evidence="1" id="KW-1133">Transmembrane helix</keyword>
<evidence type="ECO:0000313" key="3">
    <source>
        <dbReference type="Proteomes" id="UP001228905"/>
    </source>
</evidence>
<feature type="transmembrane region" description="Helical" evidence="1">
    <location>
        <begin position="118"/>
        <end position="140"/>
    </location>
</feature>
<dbReference type="RefSeq" id="WP_307348347.1">
    <property type="nucleotide sequence ID" value="NZ_JAUSVS010000002.1"/>
</dbReference>
<proteinExistence type="predicted"/>
<evidence type="ECO:0000313" key="2">
    <source>
        <dbReference type="EMBL" id="MDQ0464016.1"/>
    </source>
</evidence>